<sequence>MQTIRLRHRLLTLATLAALSGAAFAQAPAPTVGKDAMKEPQVRALLAEKGYTNIDDLDFEDGMWETDATSANGDRVDVRINPATGAVMAEKLVSNLSENDVKAKLAAAGYSKIHDVDFDDGVWKAEAERADGNDVEIHLAANTGEIIHVEND</sequence>
<evidence type="ECO:0000259" key="2">
    <source>
        <dbReference type="Pfam" id="PF13670"/>
    </source>
</evidence>
<gene>
    <name evidence="3" type="ORF">CSC78_13060</name>
</gene>
<evidence type="ECO:0000313" key="3">
    <source>
        <dbReference type="EMBL" id="KAF1724235.1"/>
    </source>
</evidence>
<protein>
    <submittedName>
        <fullName evidence="3">Peptidase M4</fullName>
    </submittedName>
</protein>
<evidence type="ECO:0000256" key="1">
    <source>
        <dbReference type="SAM" id="SignalP"/>
    </source>
</evidence>
<keyword evidence="1" id="KW-0732">Signal</keyword>
<organism evidence="3 4">
    <name type="scientific">Pseudoxanthomonas japonensis</name>
    <dbReference type="NCBI Taxonomy" id="69284"/>
    <lineage>
        <taxon>Bacteria</taxon>
        <taxon>Pseudomonadati</taxon>
        <taxon>Pseudomonadota</taxon>
        <taxon>Gammaproteobacteria</taxon>
        <taxon>Lysobacterales</taxon>
        <taxon>Lysobacteraceae</taxon>
        <taxon>Pseudoxanthomonas</taxon>
    </lineage>
</organism>
<evidence type="ECO:0000313" key="4">
    <source>
        <dbReference type="Proteomes" id="UP000781710"/>
    </source>
</evidence>
<dbReference type="InterPro" id="IPR025711">
    <property type="entry name" value="PepSY"/>
</dbReference>
<feature type="signal peptide" evidence="1">
    <location>
        <begin position="1"/>
        <end position="25"/>
    </location>
</feature>
<name>A0ABQ6ZFH2_9GAMM</name>
<accession>A0ABQ6ZFH2</accession>
<dbReference type="RefSeq" id="WP_162338303.1">
    <property type="nucleotide sequence ID" value="NZ_JBHSRQ010000007.1"/>
</dbReference>
<reference evidence="3 4" key="1">
    <citation type="submission" date="2017-10" db="EMBL/GenBank/DDBJ databases">
        <title>Whole genome sequencing of members of genus Pseudoxanthomonas.</title>
        <authorList>
            <person name="Kumar S."/>
            <person name="Bansal K."/>
            <person name="Kaur A."/>
            <person name="Patil P."/>
            <person name="Sharma S."/>
            <person name="Patil P.B."/>
        </authorList>
    </citation>
    <scope>NUCLEOTIDE SEQUENCE [LARGE SCALE GENOMIC DNA]</scope>
    <source>
        <strain evidence="3 4">DSM 17109</strain>
    </source>
</reference>
<keyword evidence="4" id="KW-1185">Reference proteome</keyword>
<feature type="domain" description="PepSY" evidence="2">
    <location>
        <begin position="11"/>
        <end position="91"/>
    </location>
</feature>
<comment type="caution">
    <text evidence="3">The sequence shown here is derived from an EMBL/GenBank/DDBJ whole genome shotgun (WGS) entry which is preliminary data.</text>
</comment>
<dbReference type="Proteomes" id="UP000781710">
    <property type="component" value="Unassembled WGS sequence"/>
</dbReference>
<dbReference type="EMBL" id="PDWW01000019">
    <property type="protein sequence ID" value="KAF1724235.1"/>
    <property type="molecule type" value="Genomic_DNA"/>
</dbReference>
<dbReference type="Pfam" id="PF13670">
    <property type="entry name" value="PepSY_2"/>
    <property type="match status" value="2"/>
</dbReference>
<feature type="chain" id="PRO_5046615278" evidence="1">
    <location>
        <begin position="26"/>
        <end position="152"/>
    </location>
</feature>
<feature type="domain" description="PepSY" evidence="2">
    <location>
        <begin position="96"/>
        <end position="148"/>
    </location>
</feature>
<proteinExistence type="predicted"/>